<protein>
    <submittedName>
        <fullName evidence="1">Uncharacterized protein</fullName>
    </submittedName>
</protein>
<organism evidence="1">
    <name type="scientific">Arundo donax</name>
    <name type="common">Giant reed</name>
    <name type="synonym">Donax arundinaceus</name>
    <dbReference type="NCBI Taxonomy" id="35708"/>
    <lineage>
        <taxon>Eukaryota</taxon>
        <taxon>Viridiplantae</taxon>
        <taxon>Streptophyta</taxon>
        <taxon>Embryophyta</taxon>
        <taxon>Tracheophyta</taxon>
        <taxon>Spermatophyta</taxon>
        <taxon>Magnoliopsida</taxon>
        <taxon>Liliopsida</taxon>
        <taxon>Poales</taxon>
        <taxon>Poaceae</taxon>
        <taxon>PACMAD clade</taxon>
        <taxon>Arundinoideae</taxon>
        <taxon>Arundineae</taxon>
        <taxon>Arundo</taxon>
    </lineage>
</organism>
<dbReference type="AlphaFoldDB" id="A0A0A9D827"/>
<dbReference type="EMBL" id="GBRH01213156">
    <property type="protein sequence ID" value="JAD84739.1"/>
    <property type="molecule type" value="Transcribed_RNA"/>
</dbReference>
<proteinExistence type="predicted"/>
<evidence type="ECO:0000313" key="1">
    <source>
        <dbReference type="EMBL" id="JAD84739.1"/>
    </source>
</evidence>
<reference evidence="1" key="1">
    <citation type="submission" date="2014-09" db="EMBL/GenBank/DDBJ databases">
        <authorList>
            <person name="Magalhaes I.L.F."/>
            <person name="Oliveira U."/>
            <person name="Santos F.R."/>
            <person name="Vidigal T.H.D.A."/>
            <person name="Brescovit A.D."/>
            <person name="Santos A.J."/>
        </authorList>
    </citation>
    <scope>NUCLEOTIDE SEQUENCE</scope>
    <source>
        <tissue evidence="1">Shoot tissue taken approximately 20 cm above the soil surface</tissue>
    </source>
</reference>
<name>A0A0A9D827_ARUDO</name>
<accession>A0A0A9D827</accession>
<sequence length="75" mass="8824">MIMRQCRSRNEIHLGITEIAFHTFISCVGTWFKRAPWNWVYHFSEYRYGFGCLHSPAPLREEIILLSWGAGGHQL</sequence>
<reference evidence="1" key="2">
    <citation type="journal article" date="2015" name="Data Brief">
        <title>Shoot transcriptome of the giant reed, Arundo donax.</title>
        <authorList>
            <person name="Barrero R.A."/>
            <person name="Guerrero F.D."/>
            <person name="Moolhuijzen P."/>
            <person name="Goolsby J.A."/>
            <person name="Tidwell J."/>
            <person name="Bellgard S.E."/>
            <person name="Bellgard M.I."/>
        </authorList>
    </citation>
    <scope>NUCLEOTIDE SEQUENCE</scope>
    <source>
        <tissue evidence="1">Shoot tissue taken approximately 20 cm above the soil surface</tissue>
    </source>
</reference>